<dbReference type="PANTHER" id="PTHR45527">
    <property type="entry name" value="NONRIBOSOMAL PEPTIDE SYNTHETASE"/>
    <property type="match status" value="1"/>
</dbReference>
<evidence type="ECO:0000313" key="3">
    <source>
        <dbReference type="EMBL" id="BEG99262.1"/>
    </source>
</evidence>
<dbReference type="Pfam" id="PF00501">
    <property type="entry name" value="AMP-binding"/>
    <property type="match status" value="1"/>
</dbReference>
<dbReference type="InterPro" id="IPR036736">
    <property type="entry name" value="ACP-like_sf"/>
</dbReference>
<dbReference type="PROSITE" id="PS00455">
    <property type="entry name" value="AMP_BINDING"/>
    <property type="match status" value="1"/>
</dbReference>
<dbReference type="InterPro" id="IPR025110">
    <property type="entry name" value="AMP-bd_C"/>
</dbReference>
<dbReference type="InterPro" id="IPR012728">
    <property type="entry name" value="Pls/PosA_C"/>
</dbReference>
<feature type="transmembrane region" description="Helical" evidence="1">
    <location>
        <begin position="1160"/>
        <end position="1183"/>
    </location>
</feature>
<dbReference type="InterPro" id="IPR011004">
    <property type="entry name" value="Trimer_LpxA-like_sf"/>
</dbReference>
<protein>
    <submittedName>
        <fullName evidence="3">Peptide synthetase</fullName>
    </submittedName>
</protein>
<evidence type="ECO:0000259" key="2">
    <source>
        <dbReference type="PROSITE" id="PS50075"/>
    </source>
</evidence>
<dbReference type="CDD" id="cd05930">
    <property type="entry name" value="A_NRPS"/>
    <property type="match status" value="1"/>
</dbReference>
<sequence length="1294" mass="146128">MFLETFFEESVLSYPDAIAIEQGNTRLTYAEADRTANRLAHFLQARGIGVEDKVAILLPRSSHVPIAMLAVLKSGAAYIPLDPEIPAERLNFIMHDAEAKMLITSNEILERLGVQLDHHPIFNIDSHLPELNDYPDNKPTVINRTPSDLCYIIYTSGTTGNPKGVLLEHRNVVNYICGAQQIYPLAHSDRALQGFSVSFDASVEEIWVTFSVGATLVIGTFEIMRSGDQLAAILNQLKITFLSCAPTLLSMVKEDMPDLKILIFGGEVCPRDIAVRWCKPGRLVFNTYGPTETAVIATYSLLSSNEDVTIGKPLKGYDVLLVNEQLETVSYGEEGEILIGGESVARGYLNRKELTAQKFIETDKFNGVRKRYYRTGDLARYAPNGELIFLGRADAQVKVRGFRVELAEIESLLIKCKGIQAAAVKLDSSTQQLAAYVVKNEEQEIDREEVAKLLRQMLPYYMVPSTLDVIAALPMTSSQKIDRNRLPPPQLPLVYSAQRKILPPSTMIEHEMVKIISRNINRNDVSMDDNFFDDLGGHSLLAAIVVSEMRELKMFENMSVADVYKFPVLSDLARELEKKKPKEGARDSEERDIYTPSKLSYYTCTFFQGISLLFLILLFGMEWLGPFLVYSYYYQAENGVFYSLFMSLLMYFSILPVLSIFAIIFKWIVLGKIKAGKYKLWGSYYFRFWIVDKVISICPTVYFTGTSMINLFYRLVGAKIGKDTYINTSAVSAFDLLSVGDNVSICTDSHLRGYIIEDGYLKIGTIEIEDDVFIGTRCCLAHNTKMERNSSIEDLTLVPEGSTIPHNEIWGGSPASKIGMNEPQEHIKLWSKRFTLLSLFGVFVIPLITMIAYFPGMMLITHLDFTSEKYHFLWMTIGVGFSFVVLLTSIITILKWLLLGNIKEGKYPLNSLFYYKKWFFDQLMKLSLQVIGTLYTTLYLQIWFKRLGVKMGKRVEISTVEFISPDLLVTGDECFLADSVSVGACHVRNGYMNIAKTYIGNRTFVGNSAVISPSTHLGNDVLVGVLSKMDNENLPAKDGTSWFGSPAVFLPKRDINRDFPAEQTYKPTRKLFIQRYTIEFFRVVLPATLFIFCAALVTNAVSFLQVEKDLYELLWVFPFLYIGAAIIGTLITVLLKWTIIGEYSTAKKPLWSNYVWRSELITGVYENFLVFFLLNVLTGTPFIKYPLRLLGCKIGSRTCLFTTQITEFDLIRIRDNSVCNDNCTLQTHLFEDRVMKMSYIDIGKRCSVGGMSVVLYDSKMEDDSILDPLSVLMKNEILPAKNRFVGAPAIKTEG</sequence>
<feature type="transmembrane region" description="Helical" evidence="1">
    <location>
        <begin position="1080"/>
        <end position="1101"/>
    </location>
</feature>
<dbReference type="Gene3D" id="3.30.300.30">
    <property type="match status" value="1"/>
</dbReference>
<dbReference type="PROSITE" id="PS50075">
    <property type="entry name" value="CARRIER"/>
    <property type="match status" value="1"/>
</dbReference>
<dbReference type="SUPFAM" id="SSF47336">
    <property type="entry name" value="ACP-like"/>
    <property type="match status" value="1"/>
</dbReference>
<dbReference type="Pfam" id="PF13193">
    <property type="entry name" value="AMP-binding_C"/>
    <property type="match status" value="1"/>
</dbReference>
<name>A0ABN6Z3W1_9BACE</name>
<evidence type="ECO:0000256" key="1">
    <source>
        <dbReference type="SAM" id="Phobius"/>
    </source>
</evidence>
<feature type="transmembrane region" description="Helical" evidence="1">
    <location>
        <begin position="872"/>
        <end position="898"/>
    </location>
</feature>
<evidence type="ECO:0000313" key="4">
    <source>
        <dbReference type="Proteomes" id="UP001496674"/>
    </source>
</evidence>
<dbReference type="Gene3D" id="1.10.1200.10">
    <property type="entry name" value="ACP-like"/>
    <property type="match status" value="1"/>
</dbReference>
<dbReference type="Gene3D" id="2.160.10.10">
    <property type="entry name" value="Hexapeptide repeat proteins"/>
    <property type="match status" value="3"/>
</dbReference>
<feature type="transmembrane region" description="Helical" evidence="1">
    <location>
        <begin position="836"/>
        <end position="860"/>
    </location>
</feature>
<keyword evidence="1" id="KW-1133">Transmembrane helix</keyword>
<dbReference type="RefSeq" id="WP_353329674.1">
    <property type="nucleotide sequence ID" value="NZ_AP028055.1"/>
</dbReference>
<dbReference type="PANTHER" id="PTHR45527:SF1">
    <property type="entry name" value="FATTY ACID SYNTHASE"/>
    <property type="match status" value="1"/>
</dbReference>
<reference evidence="3 4" key="1">
    <citation type="submission" date="2023-04" db="EMBL/GenBank/DDBJ databases">
        <title>Draft genome sequence of acteroides sedimenti strain YN3PY1.</title>
        <authorList>
            <person name="Yoshida N."/>
        </authorList>
    </citation>
    <scope>NUCLEOTIDE SEQUENCE [LARGE SCALE GENOMIC DNA]</scope>
    <source>
        <strain evidence="3 4">YN3PY1</strain>
    </source>
</reference>
<dbReference type="InterPro" id="IPR020845">
    <property type="entry name" value="AMP-binding_CS"/>
</dbReference>
<dbReference type="InterPro" id="IPR000873">
    <property type="entry name" value="AMP-dep_synth/lig_dom"/>
</dbReference>
<dbReference type="Gene3D" id="3.40.50.12780">
    <property type="entry name" value="N-terminal domain of ligase-like"/>
    <property type="match status" value="1"/>
</dbReference>
<dbReference type="SUPFAM" id="SSF56801">
    <property type="entry name" value="Acetyl-CoA synthetase-like"/>
    <property type="match status" value="1"/>
</dbReference>
<dbReference type="InterPro" id="IPR042099">
    <property type="entry name" value="ANL_N_sf"/>
</dbReference>
<dbReference type="SUPFAM" id="SSF51161">
    <property type="entry name" value="Trimeric LpxA-like enzymes"/>
    <property type="match status" value="3"/>
</dbReference>
<dbReference type="NCBIfam" id="TIGR01733">
    <property type="entry name" value="AA-adenyl-dom"/>
    <property type="match status" value="1"/>
</dbReference>
<gene>
    <name evidence="3" type="ORF">BSYN_15270</name>
</gene>
<dbReference type="EMBL" id="AP028055">
    <property type="protein sequence ID" value="BEG99262.1"/>
    <property type="molecule type" value="Genomic_DNA"/>
</dbReference>
<dbReference type="Pfam" id="PF00550">
    <property type="entry name" value="PP-binding"/>
    <property type="match status" value="1"/>
</dbReference>
<dbReference type="Proteomes" id="UP001496674">
    <property type="component" value="Chromosome"/>
</dbReference>
<dbReference type="NCBIfam" id="TIGR02353">
    <property type="entry name" value="NRPS_term_dom"/>
    <property type="match status" value="1"/>
</dbReference>
<dbReference type="InterPro" id="IPR045851">
    <property type="entry name" value="AMP-bd_C_sf"/>
</dbReference>
<keyword evidence="1" id="KW-0812">Transmembrane</keyword>
<dbReference type="InterPro" id="IPR009081">
    <property type="entry name" value="PP-bd_ACP"/>
</dbReference>
<feature type="domain" description="Carrier" evidence="2">
    <location>
        <begin position="503"/>
        <end position="580"/>
    </location>
</feature>
<proteinExistence type="predicted"/>
<accession>A0ABN6Z3W1</accession>
<keyword evidence="1" id="KW-0472">Membrane</keyword>
<feature type="transmembrane region" description="Helical" evidence="1">
    <location>
        <begin position="1113"/>
        <end position="1139"/>
    </location>
</feature>
<keyword evidence="4" id="KW-1185">Reference proteome</keyword>
<feature type="transmembrane region" description="Helical" evidence="1">
    <location>
        <begin position="641"/>
        <end position="669"/>
    </location>
</feature>
<dbReference type="InterPro" id="IPR010071">
    <property type="entry name" value="AA_adenyl_dom"/>
</dbReference>
<organism evidence="3 4">
    <name type="scientific">Bacteroides sedimenti</name>
    <dbReference type="NCBI Taxonomy" id="2136147"/>
    <lineage>
        <taxon>Bacteria</taxon>
        <taxon>Pseudomonadati</taxon>
        <taxon>Bacteroidota</taxon>
        <taxon>Bacteroidia</taxon>
        <taxon>Bacteroidales</taxon>
        <taxon>Bacteroidaceae</taxon>
        <taxon>Bacteroides</taxon>
    </lineage>
</organism>
<feature type="transmembrane region" description="Helical" evidence="1">
    <location>
        <begin position="690"/>
        <end position="713"/>
    </location>
</feature>